<dbReference type="RefSeq" id="XP_066656437.1">
    <property type="nucleotide sequence ID" value="XM_066798147.1"/>
</dbReference>
<feature type="region of interest" description="Disordered" evidence="1">
    <location>
        <begin position="603"/>
        <end position="665"/>
    </location>
</feature>
<feature type="compositionally biased region" description="Polar residues" evidence="1">
    <location>
        <begin position="302"/>
        <end position="316"/>
    </location>
</feature>
<feature type="region of interest" description="Disordered" evidence="1">
    <location>
        <begin position="428"/>
        <end position="456"/>
    </location>
</feature>
<evidence type="ECO:0000313" key="3">
    <source>
        <dbReference type="Proteomes" id="UP001360953"/>
    </source>
</evidence>
<feature type="compositionally biased region" description="Basic and acidic residues" evidence="1">
    <location>
        <begin position="872"/>
        <end position="887"/>
    </location>
</feature>
<feature type="compositionally biased region" description="Low complexity" evidence="1">
    <location>
        <begin position="847"/>
        <end position="862"/>
    </location>
</feature>
<evidence type="ECO:0000256" key="1">
    <source>
        <dbReference type="SAM" id="MobiDB-lite"/>
    </source>
</evidence>
<feature type="compositionally biased region" description="Polar residues" evidence="1">
    <location>
        <begin position="829"/>
        <end position="840"/>
    </location>
</feature>
<feature type="compositionally biased region" description="Polar residues" evidence="1">
    <location>
        <begin position="518"/>
        <end position="533"/>
    </location>
</feature>
<dbReference type="GeneID" id="92031053"/>
<feature type="compositionally biased region" description="Polar residues" evidence="1">
    <location>
        <begin position="267"/>
        <end position="277"/>
    </location>
</feature>
<protein>
    <submittedName>
        <fullName evidence="2">Uncharacterized protein</fullName>
    </submittedName>
</protein>
<feature type="region of interest" description="Disordered" evidence="1">
    <location>
        <begin position="240"/>
        <end position="328"/>
    </location>
</feature>
<gene>
    <name evidence="2" type="ORF">J3D65DRAFT_602730</name>
</gene>
<accession>A0ABR1LU78</accession>
<feature type="compositionally biased region" description="Low complexity" evidence="1">
    <location>
        <begin position="933"/>
        <end position="948"/>
    </location>
</feature>
<feature type="compositionally biased region" description="Basic and acidic residues" evidence="1">
    <location>
        <begin position="50"/>
        <end position="69"/>
    </location>
</feature>
<reference evidence="2 3" key="1">
    <citation type="submission" date="2024-04" db="EMBL/GenBank/DDBJ databases">
        <title>Phyllosticta paracitricarpa is synonymous to the EU quarantine fungus P. citricarpa based on phylogenomic analyses.</title>
        <authorList>
            <consortium name="Lawrence Berkeley National Laboratory"/>
            <person name="Van ingen-buijs V.A."/>
            <person name="Van westerhoven A.C."/>
            <person name="Haridas S."/>
            <person name="Skiadas P."/>
            <person name="Martin F."/>
            <person name="Groenewald J.Z."/>
            <person name="Crous P.W."/>
            <person name="Seidl M.F."/>
        </authorList>
    </citation>
    <scope>NUCLEOTIDE SEQUENCE [LARGE SCALE GENOMIC DNA]</scope>
    <source>
        <strain evidence="2 3">CPC 17464</strain>
    </source>
</reference>
<feature type="region of interest" description="Disordered" evidence="1">
    <location>
        <begin position="711"/>
        <end position="1014"/>
    </location>
</feature>
<feature type="compositionally biased region" description="Basic and acidic residues" evidence="1">
    <location>
        <begin position="611"/>
        <end position="623"/>
    </location>
</feature>
<organism evidence="2 3">
    <name type="scientific">Phyllosticta citribraziliensis</name>
    <dbReference type="NCBI Taxonomy" id="989973"/>
    <lineage>
        <taxon>Eukaryota</taxon>
        <taxon>Fungi</taxon>
        <taxon>Dikarya</taxon>
        <taxon>Ascomycota</taxon>
        <taxon>Pezizomycotina</taxon>
        <taxon>Dothideomycetes</taxon>
        <taxon>Dothideomycetes incertae sedis</taxon>
        <taxon>Botryosphaeriales</taxon>
        <taxon>Phyllostictaceae</taxon>
        <taxon>Phyllosticta</taxon>
    </lineage>
</organism>
<sequence>MERTDTFNSHTALLLPILDGQSDANAVKGSVGPGTVASRIRSLNELERKAAGPAVHRVEDNASPEEKSVLRRAPRAIREVDRSLQSTPQRPSPFVRRSGERRPTSPPTVPSAHSPLFVHAPVPKFTLQRPTFLDVSPESSTTTHVAGQWQKPRALQSPIGADRASYPTKNSAYGPETRDGAPKVQQPTFGTHGRPVQFETLSSGKVSSQGIGKNADNKLHLPRKQVGSANPWGVTLRKSQPALNTRPPYNSIPHRSPSPLAQEDITIENTLRTSRPISPSIGKAPRKKSYGRAGERSRPTTRDISGSASGDESNSEAPVPVTGLAEKTDRVQAADVLEVSTGKIGDTTKRLIDPPGTEPHLCKTLPQSQVPVEGSSGPVTGQQQLDGGRLLTFDIHIKKQADKLNEVIQQLKFCGPWLEEIRTSAQEQHSRTTYMESLPDESPGLHHSIPTWSSASKSDSRRSWELYEVPQRIRKISLPNALIAPDDAAETVDAIVKDDQPTAASGVSRAQSHHDTAENTLSLPDSMEVSTDPGSPALMDPVQPFAEVTPRAHSVDINPAASLNPYWFSSPSAITRFTLTPPPGRTMGEAMSHKALCKILPLPIYPQDPQRPQREQRPADHRGRGVRLKSSARYDPSSSRQGIYSGYGPFKSPGSGSSLSNKSSISQCSFKPTPALYFSYQQIPPSLNPTASDPTLASSYREPVVVIPTTAQQGHCFAPPSSTDRGTPSSGSRDSPPPPPPGFMGYDPAGASAATKNRVRRKQRAQSEAGEPPLSDMSFLETHPPLCESRGLMETSQCESSTDHENTPCVEALSPVQDKSPEFVPPVANYTSQSSTSQSADPAGVKQNSAALALSQANSHSSTCTNAPENPIDVRTEHHDSNDDTHPRSAAAESGNPLNTSSGEQNQDNSDPTTVIHVDENAEGSKQNPDAGSKPVSSSPPSASSKSSLEAPDDQPPSEAKATEAPTSSTDHSSPRRPLPLPVQWRELEQQEKQHEALRRSSEEQRRQTHKRVEQWCRSLPGLRFTSATGQITVFEQPSGPPPSSTMTADSSLPPSQTQNQHLDVRTRVRLLEAARRVKEMELKEARAAATAAAAVEAGTMELKADESVGDDENAAIVGADDDVAGGLFKGDVREQIGSLEKPFW</sequence>
<keyword evidence="3" id="KW-1185">Reference proteome</keyword>
<dbReference type="Proteomes" id="UP001360953">
    <property type="component" value="Unassembled WGS sequence"/>
</dbReference>
<name>A0ABR1LU78_9PEZI</name>
<evidence type="ECO:0000313" key="2">
    <source>
        <dbReference type="EMBL" id="KAK7538750.1"/>
    </source>
</evidence>
<feature type="compositionally biased region" description="Low complexity" evidence="1">
    <location>
        <begin position="724"/>
        <end position="734"/>
    </location>
</feature>
<feature type="compositionally biased region" description="Low complexity" evidence="1">
    <location>
        <begin position="646"/>
        <end position="665"/>
    </location>
</feature>
<proteinExistence type="predicted"/>
<feature type="compositionally biased region" description="Polar residues" evidence="1">
    <location>
        <begin position="896"/>
        <end position="913"/>
    </location>
</feature>
<feature type="compositionally biased region" description="Polar residues" evidence="1">
    <location>
        <begin position="1045"/>
        <end position="1062"/>
    </location>
</feature>
<dbReference type="EMBL" id="JBBPEH010000005">
    <property type="protein sequence ID" value="KAK7538750.1"/>
    <property type="molecule type" value="Genomic_DNA"/>
</dbReference>
<feature type="compositionally biased region" description="Basic and acidic residues" evidence="1">
    <location>
        <begin position="986"/>
        <end position="1014"/>
    </location>
</feature>
<feature type="region of interest" description="Disordered" evidence="1">
    <location>
        <begin position="1033"/>
        <end position="1063"/>
    </location>
</feature>
<feature type="region of interest" description="Disordered" evidence="1">
    <location>
        <begin position="501"/>
        <end position="536"/>
    </location>
</feature>
<feature type="region of interest" description="Disordered" evidence="1">
    <location>
        <begin position="50"/>
        <end position="115"/>
    </location>
</feature>
<comment type="caution">
    <text evidence="2">The sequence shown here is derived from an EMBL/GenBank/DDBJ whole genome shotgun (WGS) entry which is preliminary data.</text>
</comment>